<reference evidence="1 2" key="1">
    <citation type="submission" date="2019-02" db="EMBL/GenBank/DDBJ databases">
        <title>Deep-cultivation of Planctomycetes and their phenomic and genomic characterization uncovers novel biology.</title>
        <authorList>
            <person name="Wiegand S."/>
            <person name="Jogler M."/>
            <person name="Boedeker C."/>
            <person name="Pinto D."/>
            <person name="Vollmers J."/>
            <person name="Rivas-Marin E."/>
            <person name="Kohn T."/>
            <person name="Peeters S.H."/>
            <person name="Heuer A."/>
            <person name="Rast P."/>
            <person name="Oberbeckmann S."/>
            <person name="Bunk B."/>
            <person name="Jeske O."/>
            <person name="Meyerdierks A."/>
            <person name="Storesund J.E."/>
            <person name="Kallscheuer N."/>
            <person name="Luecker S."/>
            <person name="Lage O.M."/>
            <person name="Pohl T."/>
            <person name="Merkel B.J."/>
            <person name="Hornburger P."/>
            <person name="Mueller R.-W."/>
            <person name="Bruemmer F."/>
            <person name="Labrenz M."/>
            <person name="Spormann A.M."/>
            <person name="Op den Camp H."/>
            <person name="Overmann J."/>
            <person name="Amann R."/>
            <person name="Jetten M.S.M."/>
            <person name="Mascher T."/>
            <person name="Medema M.H."/>
            <person name="Devos D.P."/>
            <person name="Kaster A.-K."/>
            <person name="Ovreas L."/>
            <person name="Rohde M."/>
            <person name="Galperin M.Y."/>
            <person name="Jogler C."/>
        </authorList>
    </citation>
    <scope>NUCLEOTIDE SEQUENCE [LARGE SCALE GENOMIC DNA]</scope>
    <source>
        <strain evidence="1 2">Pla133</strain>
    </source>
</reference>
<organism evidence="1 2">
    <name type="scientific">Engelhardtia mirabilis</name>
    <dbReference type="NCBI Taxonomy" id="2528011"/>
    <lineage>
        <taxon>Bacteria</taxon>
        <taxon>Pseudomonadati</taxon>
        <taxon>Planctomycetota</taxon>
        <taxon>Planctomycetia</taxon>
        <taxon>Planctomycetia incertae sedis</taxon>
        <taxon>Engelhardtia</taxon>
    </lineage>
</organism>
<accession>A0A518BQ05</accession>
<dbReference type="InterPro" id="IPR036186">
    <property type="entry name" value="Serpin_sf"/>
</dbReference>
<dbReference type="EMBL" id="CP036287">
    <property type="protein sequence ID" value="QDU69055.1"/>
    <property type="molecule type" value="Genomic_DNA"/>
</dbReference>
<dbReference type="InterPro" id="IPR023795">
    <property type="entry name" value="Serpin_CS"/>
</dbReference>
<sequence length="383" mass="41145">MPLEAMSTARLRRSEIRAVRICALLLVGVVPLTGCRSHGAEPAQLEAQASSLAFSEFVVGPEVPLDPARNTLWSGSIKLAWDALGDELGRPLQVVGSAPWAAILATTEFDAGDVDPDSVVVLAGRAGPSLGSAVTRALAERGSPPDPEFDQALADAPAGALFAYAEIAKTLAFETRFDDLASAPLPFQGAAEEQPTLVDAFGIGSFDWQDANHKRLHEILRYHESPDRAEFCVVLEPKSARDRIVLARVAPGATLGATWERAWALIEGNPTHSLSAGDRFAAPEIDFDLSHRFRELEGLPLLSPDGSQTPLTNVQQRLRLKLDEAGMVLRSRAFMGVGSAAIIQPRELVFDRPFLLAAYEEGADAPYLLAWIAHPELLLPAAP</sequence>
<protein>
    <recommendedName>
        <fullName evidence="3">Serpin (Serine protease inhibitor)</fullName>
    </recommendedName>
</protein>
<dbReference type="SUPFAM" id="SSF56574">
    <property type="entry name" value="Serpins"/>
    <property type="match status" value="1"/>
</dbReference>
<keyword evidence="2" id="KW-1185">Reference proteome</keyword>
<evidence type="ECO:0000313" key="2">
    <source>
        <dbReference type="Proteomes" id="UP000316921"/>
    </source>
</evidence>
<dbReference type="RefSeq" id="WP_145068605.1">
    <property type="nucleotide sequence ID" value="NZ_CP036287.1"/>
</dbReference>
<name>A0A518BQ05_9BACT</name>
<gene>
    <name evidence="1" type="ORF">Pla133_41710</name>
</gene>
<proteinExistence type="predicted"/>
<dbReference type="KEGG" id="pbap:Pla133_41710"/>
<evidence type="ECO:0000313" key="1">
    <source>
        <dbReference type="EMBL" id="QDU69055.1"/>
    </source>
</evidence>
<evidence type="ECO:0008006" key="3">
    <source>
        <dbReference type="Google" id="ProtNLM"/>
    </source>
</evidence>
<dbReference type="Proteomes" id="UP000316921">
    <property type="component" value="Chromosome"/>
</dbReference>
<dbReference type="AlphaFoldDB" id="A0A518BQ05"/>
<dbReference type="PROSITE" id="PS00284">
    <property type="entry name" value="SERPIN"/>
    <property type="match status" value="1"/>
</dbReference>